<dbReference type="GO" id="GO:0016020">
    <property type="term" value="C:membrane"/>
    <property type="evidence" value="ECO:0007669"/>
    <property type="project" value="UniProtKB-SubCell"/>
</dbReference>
<keyword evidence="4 6" id="KW-0472">Membrane</keyword>
<dbReference type="EMBL" id="JAULSN010000001">
    <property type="protein sequence ID" value="KAK3382415.1"/>
    <property type="molecule type" value="Genomic_DNA"/>
</dbReference>
<protein>
    <recommendedName>
        <fullName evidence="9">DUF1772-domain-containing protein</fullName>
    </recommendedName>
</protein>
<comment type="caution">
    <text evidence="7">The sequence shown here is derived from an EMBL/GenBank/DDBJ whole genome shotgun (WGS) entry which is preliminary data.</text>
</comment>
<feature type="transmembrane region" description="Helical" evidence="6">
    <location>
        <begin position="61"/>
        <end position="84"/>
    </location>
</feature>
<sequence>MPASFTTPAGTALAGTGILLAASGSGVLAAVSAMVVPRLLEAPSSSLLLTQWQRTFARGKAVMPGLAAAAATSFFFAAAAVPRGVGGRRLFVLAGALCVAIVPYTWVVLMRTNLMLLARLAAVESDIKAAAAGGGEVVETEEERKSDKFLVDRWGLLSLGRALLLAAGAAVGLGAAL</sequence>
<dbReference type="PANTHER" id="PTHR35042">
    <property type="entry name" value="ANTHRONE OXYGENASE ENCC"/>
    <property type="match status" value="1"/>
</dbReference>
<gene>
    <name evidence="7" type="ORF">B0T24DRAFT_11819</name>
</gene>
<evidence type="ECO:0000256" key="3">
    <source>
        <dbReference type="ARBA" id="ARBA00022989"/>
    </source>
</evidence>
<organism evidence="7 8">
    <name type="scientific">Lasiosphaeria ovina</name>
    <dbReference type="NCBI Taxonomy" id="92902"/>
    <lineage>
        <taxon>Eukaryota</taxon>
        <taxon>Fungi</taxon>
        <taxon>Dikarya</taxon>
        <taxon>Ascomycota</taxon>
        <taxon>Pezizomycotina</taxon>
        <taxon>Sordariomycetes</taxon>
        <taxon>Sordariomycetidae</taxon>
        <taxon>Sordariales</taxon>
        <taxon>Lasiosphaeriaceae</taxon>
        <taxon>Lasiosphaeria</taxon>
    </lineage>
</organism>
<accession>A0AAE0NJ38</accession>
<dbReference type="InterPro" id="IPR013901">
    <property type="entry name" value="Anthrone_oxy"/>
</dbReference>
<feature type="transmembrane region" description="Helical" evidence="6">
    <location>
        <begin position="154"/>
        <end position="176"/>
    </location>
</feature>
<proteinExistence type="inferred from homology"/>
<evidence type="ECO:0000256" key="2">
    <source>
        <dbReference type="ARBA" id="ARBA00022692"/>
    </source>
</evidence>
<evidence type="ECO:0000256" key="6">
    <source>
        <dbReference type="SAM" id="Phobius"/>
    </source>
</evidence>
<evidence type="ECO:0000313" key="7">
    <source>
        <dbReference type="EMBL" id="KAK3382415.1"/>
    </source>
</evidence>
<comment type="subcellular location">
    <subcellularLocation>
        <location evidence="1">Membrane</location>
        <topology evidence="1">Multi-pass membrane protein</topology>
    </subcellularLocation>
</comment>
<dbReference type="Pfam" id="PF08592">
    <property type="entry name" value="Anthrone_oxy"/>
    <property type="match status" value="1"/>
</dbReference>
<feature type="transmembrane region" description="Helical" evidence="6">
    <location>
        <begin position="90"/>
        <end position="109"/>
    </location>
</feature>
<name>A0AAE0NJ38_9PEZI</name>
<keyword evidence="2 6" id="KW-0812">Transmembrane</keyword>
<evidence type="ECO:0000313" key="8">
    <source>
        <dbReference type="Proteomes" id="UP001287356"/>
    </source>
</evidence>
<dbReference type="PANTHER" id="PTHR35042:SF1">
    <property type="entry name" value="DUF1772-DOMAIN-CONTAINING PROTEIN"/>
    <property type="match status" value="1"/>
</dbReference>
<feature type="transmembrane region" description="Helical" evidence="6">
    <location>
        <begin position="12"/>
        <end position="40"/>
    </location>
</feature>
<comment type="similarity">
    <text evidence="5">Belongs to the anthrone oxygenase family.</text>
</comment>
<keyword evidence="3 6" id="KW-1133">Transmembrane helix</keyword>
<evidence type="ECO:0000256" key="1">
    <source>
        <dbReference type="ARBA" id="ARBA00004141"/>
    </source>
</evidence>
<dbReference type="Proteomes" id="UP001287356">
    <property type="component" value="Unassembled WGS sequence"/>
</dbReference>
<reference evidence="7" key="2">
    <citation type="submission" date="2023-06" db="EMBL/GenBank/DDBJ databases">
        <authorList>
            <consortium name="Lawrence Berkeley National Laboratory"/>
            <person name="Haridas S."/>
            <person name="Hensen N."/>
            <person name="Bonometti L."/>
            <person name="Westerberg I."/>
            <person name="Brannstrom I.O."/>
            <person name="Guillou S."/>
            <person name="Cros-Aarteil S."/>
            <person name="Calhoun S."/>
            <person name="Kuo A."/>
            <person name="Mondo S."/>
            <person name="Pangilinan J."/>
            <person name="Riley R."/>
            <person name="Labutti K."/>
            <person name="Andreopoulos B."/>
            <person name="Lipzen A."/>
            <person name="Chen C."/>
            <person name="Yanf M."/>
            <person name="Daum C."/>
            <person name="Ng V."/>
            <person name="Clum A."/>
            <person name="Steindorff A."/>
            <person name="Ohm R."/>
            <person name="Martin F."/>
            <person name="Silar P."/>
            <person name="Natvig D."/>
            <person name="Lalanne C."/>
            <person name="Gautier V."/>
            <person name="Ament-Velasquez S.L."/>
            <person name="Kruys A."/>
            <person name="Hutchinson M.I."/>
            <person name="Powell A.J."/>
            <person name="Barry K."/>
            <person name="Miller A.N."/>
            <person name="Grigoriev I.V."/>
            <person name="Debuchy R."/>
            <person name="Gladieux P."/>
            <person name="Thoren M.H."/>
            <person name="Johannesson H."/>
        </authorList>
    </citation>
    <scope>NUCLEOTIDE SEQUENCE</scope>
    <source>
        <strain evidence="7">CBS 958.72</strain>
    </source>
</reference>
<evidence type="ECO:0008006" key="9">
    <source>
        <dbReference type="Google" id="ProtNLM"/>
    </source>
</evidence>
<keyword evidence="8" id="KW-1185">Reference proteome</keyword>
<reference evidence="7" key="1">
    <citation type="journal article" date="2023" name="Mol. Phylogenet. Evol.">
        <title>Genome-scale phylogeny and comparative genomics of the fungal order Sordariales.</title>
        <authorList>
            <person name="Hensen N."/>
            <person name="Bonometti L."/>
            <person name="Westerberg I."/>
            <person name="Brannstrom I.O."/>
            <person name="Guillou S."/>
            <person name="Cros-Aarteil S."/>
            <person name="Calhoun S."/>
            <person name="Haridas S."/>
            <person name="Kuo A."/>
            <person name="Mondo S."/>
            <person name="Pangilinan J."/>
            <person name="Riley R."/>
            <person name="LaButti K."/>
            <person name="Andreopoulos B."/>
            <person name="Lipzen A."/>
            <person name="Chen C."/>
            <person name="Yan M."/>
            <person name="Daum C."/>
            <person name="Ng V."/>
            <person name="Clum A."/>
            <person name="Steindorff A."/>
            <person name="Ohm R.A."/>
            <person name="Martin F."/>
            <person name="Silar P."/>
            <person name="Natvig D.O."/>
            <person name="Lalanne C."/>
            <person name="Gautier V."/>
            <person name="Ament-Velasquez S.L."/>
            <person name="Kruys A."/>
            <person name="Hutchinson M.I."/>
            <person name="Powell A.J."/>
            <person name="Barry K."/>
            <person name="Miller A.N."/>
            <person name="Grigoriev I.V."/>
            <person name="Debuchy R."/>
            <person name="Gladieux P."/>
            <person name="Hiltunen Thoren M."/>
            <person name="Johannesson H."/>
        </authorList>
    </citation>
    <scope>NUCLEOTIDE SEQUENCE</scope>
    <source>
        <strain evidence="7">CBS 958.72</strain>
    </source>
</reference>
<evidence type="ECO:0000256" key="5">
    <source>
        <dbReference type="ARBA" id="ARBA00034313"/>
    </source>
</evidence>
<dbReference type="AlphaFoldDB" id="A0AAE0NJ38"/>
<evidence type="ECO:0000256" key="4">
    <source>
        <dbReference type="ARBA" id="ARBA00023136"/>
    </source>
</evidence>